<evidence type="ECO:0000256" key="2">
    <source>
        <dbReference type="ARBA" id="ARBA00011028"/>
    </source>
</evidence>
<name>A0ABX0Q0B5_9GAMM</name>
<dbReference type="PANTHER" id="PTHR42953:SF1">
    <property type="entry name" value="METAL-BINDING PROTEIN HI_0362-RELATED"/>
    <property type="match status" value="1"/>
</dbReference>
<feature type="chain" id="PRO_5045460734" evidence="8">
    <location>
        <begin position="20"/>
        <end position="243"/>
    </location>
</feature>
<protein>
    <submittedName>
        <fullName evidence="9">Zinc ABC transporter substrate-binding protein</fullName>
    </submittedName>
</protein>
<evidence type="ECO:0000256" key="3">
    <source>
        <dbReference type="ARBA" id="ARBA00022448"/>
    </source>
</evidence>
<dbReference type="PANTHER" id="PTHR42953">
    <property type="entry name" value="HIGH-AFFINITY ZINC UPTAKE SYSTEM PROTEIN ZNUA-RELATED"/>
    <property type="match status" value="1"/>
</dbReference>
<feature type="non-terminal residue" evidence="9">
    <location>
        <position position="243"/>
    </location>
</feature>
<dbReference type="InterPro" id="IPR006129">
    <property type="entry name" value="AdhesinB"/>
</dbReference>
<dbReference type="PRINTS" id="PR00690">
    <property type="entry name" value="ADHESNFAMILY"/>
</dbReference>
<reference evidence="9 10" key="1">
    <citation type="submission" date="2020-03" db="EMBL/GenBank/DDBJ databases">
        <title>Identification of Halomonas strains.</title>
        <authorList>
            <person name="Xiao Z."/>
            <person name="Dong F."/>
            <person name="Wang Z."/>
            <person name="Zhao J.-Y."/>
        </authorList>
    </citation>
    <scope>NUCLEOTIDE SEQUENCE [LARGE SCALE GENOMIC DNA]</scope>
    <source>
        <strain evidence="9 10">DX6</strain>
    </source>
</reference>
<dbReference type="Gene3D" id="3.40.50.1980">
    <property type="entry name" value="Nitrogenase molybdenum iron protein domain"/>
    <property type="match status" value="2"/>
</dbReference>
<dbReference type="Pfam" id="PF01297">
    <property type="entry name" value="ZnuA"/>
    <property type="match status" value="1"/>
</dbReference>
<evidence type="ECO:0000256" key="4">
    <source>
        <dbReference type="ARBA" id="ARBA00022723"/>
    </source>
</evidence>
<evidence type="ECO:0000256" key="8">
    <source>
        <dbReference type="SAM" id="SignalP"/>
    </source>
</evidence>
<proteinExistence type="inferred from homology"/>
<comment type="subcellular location">
    <subcellularLocation>
        <location evidence="1">Cell envelope</location>
    </subcellularLocation>
</comment>
<dbReference type="RefSeq" id="WP_167120312.1">
    <property type="nucleotide sequence ID" value="NZ_JAAQTO010000071.1"/>
</dbReference>
<dbReference type="SUPFAM" id="SSF53807">
    <property type="entry name" value="Helical backbone' metal receptor"/>
    <property type="match status" value="1"/>
</dbReference>
<dbReference type="InterPro" id="IPR050492">
    <property type="entry name" value="Bact_metal-bind_prot9"/>
</dbReference>
<evidence type="ECO:0000256" key="7">
    <source>
        <dbReference type="SAM" id="Coils"/>
    </source>
</evidence>
<keyword evidence="3 6" id="KW-0813">Transport</keyword>
<sequence length="243" mass="26698">MRFSRRAWIWLALPLAAMAGGVSEAAANPKVVASFSILGDLVKQVGGNDIELVVLAPDGAEVHEWELTPDSFIALEDADLVFYNGYQLEQWMRQVHATVGNRAPLIALAEASEHPTQPIVTGEYTGEPDPHLWMDPRAVATYMQAIADHLAELHPQAADNFQARASAAKEKLAALHDEVSEMLSEIPEQQRILITTEAAFIYFADAYGFRHDGIWGTNLETEGSPAQAERIVNLIEETRPTAL</sequence>
<evidence type="ECO:0000256" key="6">
    <source>
        <dbReference type="RuleBase" id="RU003512"/>
    </source>
</evidence>
<feature type="signal peptide" evidence="8">
    <location>
        <begin position="1"/>
        <end position="19"/>
    </location>
</feature>
<keyword evidence="10" id="KW-1185">Reference proteome</keyword>
<keyword evidence="4" id="KW-0479">Metal-binding</keyword>
<accession>A0ABX0Q0B5</accession>
<dbReference type="InterPro" id="IPR006128">
    <property type="entry name" value="Lipoprotein_PsaA-like"/>
</dbReference>
<gene>
    <name evidence="9" type="ORF">HBJ55_21865</name>
</gene>
<dbReference type="PRINTS" id="PR00691">
    <property type="entry name" value="ADHESINB"/>
</dbReference>
<keyword evidence="5 8" id="KW-0732">Signal</keyword>
<keyword evidence="7" id="KW-0175">Coiled coil</keyword>
<evidence type="ECO:0000313" key="10">
    <source>
        <dbReference type="Proteomes" id="UP001318321"/>
    </source>
</evidence>
<dbReference type="InterPro" id="IPR006127">
    <property type="entry name" value="ZnuA-like"/>
</dbReference>
<comment type="caution">
    <text evidence="9">The sequence shown here is derived from an EMBL/GenBank/DDBJ whole genome shotgun (WGS) entry which is preliminary data.</text>
</comment>
<dbReference type="EMBL" id="JAAQTO010000071">
    <property type="protein sequence ID" value="NIC08072.1"/>
    <property type="molecule type" value="Genomic_DNA"/>
</dbReference>
<evidence type="ECO:0000313" key="9">
    <source>
        <dbReference type="EMBL" id="NIC08072.1"/>
    </source>
</evidence>
<organism evidence="9 10">
    <name type="scientific">Billgrantia bachuensis</name>
    <dbReference type="NCBI Taxonomy" id="2717286"/>
    <lineage>
        <taxon>Bacteria</taxon>
        <taxon>Pseudomonadati</taxon>
        <taxon>Pseudomonadota</taxon>
        <taxon>Gammaproteobacteria</taxon>
        <taxon>Oceanospirillales</taxon>
        <taxon>Halomonadaceae</taxon>
        <taxon>Billgrantia</taxon>
    </lineage>
</organism>
<dbReference type="Proteomes" id="UP001318321">
    <property type="component" value="Unassembled WGS sequence"/>
</dbReference>
<evidence type="ECO:0000256" key="1">
    <source>
        <dbReference type="ARBA" id="ARBA00004196"/>
    </source>
</evidence>
<comment type="similarity">
    <text evidence="2 6">Belongs to the bacterial solute-binding protein 9 family.</text>
</comment>
<evidence type="ECO:0000256" key="5">
    <source>
        <dbReference type="ARBA" id="ARBA00022729"/>
    </source>
</evidence>
<feature type="coiled-coil region" evidence="7">
    <location>
        <begin position="158"/>
        <end position="185"/>
    </location>
</feature>